<proteinExistence type="predicted"/>
<evidence type="ECO:0000313" key="3">
    <source>
        <dbReference type="Proteomes" id="UP000829196"/>
    </source>
</evidence>
<dbReference type="Pfam" id="PF24626">
    <property type="entry name" value="SH3_Tf2-1"/>
    <property type="match status" value="1"/>
</dbReference>
<dbReference type="InterPro" id="IPR011009">
    <property type="entry name" value="Kinase-like_dom_sf"/>
</dbReference>
<name>A0A8T3BFD0_DENNO</name>
<dbReference type="SMR" id="A0A8T3BFD0"/>
<dbReference type="EMBL" id="JAGYWB010000009">
    <property type="protein sequence ID" value="KAI0510990.1"/>
    <property type="molecule type" value="Genomic_DNA"/>
</dbReference>
<accession>A0A8T3BFD0</accession>
<feature type="domain" description="Protein kinase" evidence="1">
    <location>
        <begin position="172"/>
        <end position="491"/>
    </location>
</feature>
<organism evidence="2 3">
    <name type="scientific">Dendrobium nobile</name>
    <name type="common">Orchid</name>
    <dbReference type="NCBI Taxonomy" id="94219"/>
    <lineage>
        <taxon>Eukaryota</taxon>
        <taxon>Viridiplantae</taxon>
        <taxon>Streptophyta</taxon>
        <taxon>Embryophyta</taxon>
        <taxon>Tracheophyta</taxon>
        <taxon>Spermatophyta</taxon>
        <taxon>Magnoliopsida</taxon>
        <taxon>Liliopsida</taxon>
        <taxon>Asparagales</taxon>
        <taxon>Orchidaceae</taxon>
        <taxon>Epidendroideae</taxon>
        <taxon>Malaxideae</taxon>
        <taxon>Dendrobiinae</taxon>
        <taxon>Dendrobium</taxon>
    </lineage>
</organism>
<dbReference type="GO" id="GO:0004672">
    <property type="term" value="F:protein kinase activity"/>
    <property type="evidence" value="ECO:0007669"/>
    <property type="project" value="InterPro"/>
</dbReference>
<evidence type="ECO:0000259" key="1">
    <source>
        <dbReference type="PROSITE" id="PS50011"/>
    </source>
</evidence>
<protein>
    <recommendedName>
        <fullName evidence="1">Protein kinase domain-containing protein</fullName>
    </recommendedName>
</protein>
<dbReference type="Proteomes" id="UP000829196">
    <property type="component" value="Unassembled WGS sequence"/>
</dbReference>
<dbReference type="PANTHER" id="PTHR48007">
    <property type="entry name" value="LEUCINE-RICH REPEAT RECEPTOR-LIKE PROTEIN KINASE PXC1"/>
    <property type="match status" value="1"/>
</dbReference>
<dbReference type="SUPFAM" id="SSF56112">
    <property type="entry name" value="Protein kinase-like (PK-like)"/>
    <property type="match status" value="1"/>
</dbReference>
<dbReference type="Gene3D" id="1.10.510.10">
    <property type="entry name" value="Transferase(Phosphotransferase) domain 1"/>
    <property type="match status" value="1"/>
</dbReference>
<evidence type="ECO:0000313" key="2">
    <source>
        <dbReference type="EMBL" id="KAI0510990.1"/>
    </source>
</evidence>
<comment type="caution">
    <text evidence="2">The sequence shown here is derived from an EMBL/GenBank/DDBJ whole genome shotgun (WGS) entry which is preliminary data.</text>
</comment>
<dbReference type="PANTHER" id="PTHR48007:SF37">
    <property type="entry name" value="LEUCINE-RICH REPEAT PROTEIN KINASE FAMILY PROTEIN"/>
    <property type="match status" value="1"/>
</dbReference>
<dbReference type="GO" id="GO:0005524">
    <property type="term" value="F:ATP binding"/>
    <property type="evidence" value="ECO:0007669"/>
    <property type="project" value="InterPro"/>
</dbReference>
<dbReference type="AlphaFoldDB" id="A0A8T3BFD0"/>
<dbReference type="Pfam" id="PF07714">
    <property type="entry name" value="PK_Tyr_Ser-Thr"/>
    <property type="match status" value="1"/>
</dbReference>
<sequence>MEQVAFLLGLAHLLGLDLLVGLDLLLGLAHLVHWGCGTEVLQQKNLNVVAEEIGGGLAEEVGYDGEIEGYDGEIGEIGGGLAEGMSNLPSKVITDCSKRRNIASIGVSSFNTTDGLLGAIKEESMQNEDLRKIREDLMKDNSSHSGYYLEGRGGCIKEGHCSQEKHRLQFIDRRASRGGEPEFGNIFEEEQKLAMRYFGPCEVVDKIGAVAYRLKLPPTAILHPVFHVLQLRRSLGEHAVSAELPDILTEELEVILKPLELGGVIVDKKGNKEVLIRWNDILEFEATWEPTWEPYDRVRLLFPSFHLEDKCFYLPEHQIESGSRSTRAKPLHWTSCLKIAEDVAQGLAYIHQASRLVHGNIRSSNVLLGSDFEACLTDNCLSFLVDPVDPENDSGYRAPETRKSNRHLTPLSDIYAFGVLLLELLTGKPPLQHHFLVATDLPTWVRSVRDDEGADDERLRMIVDVTAACVRSSPESRPTTWQVLKMIQEVKEADIGEDDDKDLGIS</sequence>
<dbReference type="InterPro" id="IPR000719">
    <property type="entry name" value="Prot_kinase_dom"/>
</dbReference>
<dbReference type="PROSITE" id="PS50011">
    <property type="entry name" value="PROTEIN_KINASE_DOM"/>
    <property type="match status" value="1"/>
</dbReference>
<dbReference type="InterPro" id="IPR046959">
    <property type="entry name" value="PRK1-6/SRF4-like"/>
</dbReference>
<reference evidence="2" key="1">
    <citation type="journal article" date="2022" name="Front. Genet.">
        <title>Chromosome-Scale Assembly of the Dendrobium nobile Genome Provides Insights Into the Molecular Mechanism of the Biosynthesis of the Medicinal Active Ingredient of Dendrobium.</title>
        <authorList>
            <person name="Xu Q."/>
            <person name="Niu S.-C."/>
            <person name="Li K.-L."/>
            <person name="Zheng P.-J."/>
            <person name="Zhang X.-J."/>
            <person name="Jia Y."/>
            <person name="Liu Y."/>
            <person name="Niu Y.-X."/>
            <person name="Yu L.-H."/>
            <person name="Chen D.-F."/>
            <person name="Zhang G.-Q."/>
        </authorList>
    </citation>
    <scope>NUCLEOTIDE SEQUENCE</scope>
    <source>
        <tissue evidence="2">Leaf</tissue>
    </source>
</reference>
<dbReference type="OrthoDB" id="4062651at2759"/>
<dbReference type="InterPro" id="IPR056924">
    <property type="entry name" value="SH3_Tf2-1"/>
</dbReference>
<dbReference type="InterPro" id="IPR001245">
    <property type="entry name" value="Ser-Thr/Tyr_kinase_cat_dom"/>
</dbReference>
<keyword evidence="3" id="KW-1185">Reference proteome</keyword>
<gene>
    <name evidence="2" type="ORF">KFK09_011606</name>
</gene>